<dbReference type="SUPFAM" id="SSF56784">
    <property type="entry name" value="HAD-like"/>
    <property type="match status" value="1"/>
</dbReference>
<keyword evidence="2" id="KW-1185">Reference proteome</keyword>
<evidence type="ECO:0000313" key="1">
    <source>
        <dbReference type="EMBL" id="GHO93815.1"/>
    </source>
</evidence>
<protein>
    <submittedName>
        <fullName evidence="1">Uncharacterized protein</fullName>
    </submittedName>
</protein>
<dbReference type="EMBL" id="BNJK01000001">
    <property type="protein sequence ID" value="GHO93815.1"/>
    <property type="molecule type" value="Genomic_DNA"/>
</dbReference>
<name>A0A8J3IJU9_9CHLR</name>
<gene>
    <name evidence="1" type="ORF">KSF_038630</name>
</gene>
<reference evidence="1" key="1">
    <citation type="submission" date="2020-10" db="EMBL/GenBank/DDBJ databases">
        <title>Taxonomic study of unclassified bacteria belonging to the class Ktedonobacteria.</title>
        <authorList>
            <person name="Yabe S."/>
            <person name="Wang C.M."/>
            <person name="Zheng Y."/>
            <person name="Sakai Y."/>
            <person name="Cavaletti L."/>
            <person name="Monciardini P."/>
            <person name="Donadio S."/>
        </authorList>
    </citation>
    <scope>NUCLEOTIDE SEQUENCE</scope>
    <source>
        <strain evidence="1">ID150040</strain>
    </source>
</reference>
<sequence>MPDKSNNSEFRTEGQSFPITLLFDIDGVITNPLTGRVEPEVIDKIARILDNGEPVAFNTGRGLQWISQDILPPLEHQLSCRSNLNKLCIAYQKGAFRVTFDKQGNLEKPVVAKNVVLIPSSLREEVTELILSNFAETMFPGEIKEAVLSPQMKPGADYMQYKADQAQLEVLLRNILLRTHLAHQFRVDPTRIATDIEDKQLGKALGARRILHWLEEQQIRSQSFIAFGDSPSDSEMAAEIDRNGIPVKFVFVGEKEQLRGFSFPFPIHLTDAICEKGTLEYLIHRKE</sequence>
<dbReference type="Proteomes" id="UP000597444">
    <property type="component" value="Unassembled WGS sequence"/>
</dbReference>
<dbReference type="InterPro" id="IPR023214">
    <property type="entry name" value="HAD_sf"/>
</dbReference>
<dbReference type="RefSeq" id="WP_220204585.1">
    <property type="nucleotide sequence ID" value="NZ_BNJK01000001.1"/>
</dbReference>
<evidence type="ECO:0000313" key="2">
    <source>
        <dbReference type="Proteomes" id="UP000597444"/>
    </source>
</evidence>
<accession>A0A8J3IJU9</accession>
<dbReference type="Gene3D" id="3.40.50.1000">
    <property type="entry name" value="HAD superfamily/HAD-like"/>
    <property type="match status" value="1"/>
</dbReference>
<proteinExistence type="predicted"/>
<comment type="caution">
    <text evidence="1">The sequence shown here is derived from an EMBL/GenBank/DDBJ whole genome shotgun (WGS) entry which is preliminary data.</text>
</comment>
<dbReference type="AlphaFoldDB" id="A0A8J3IJU9"/>
<dbReference type="InterPro" id="IPR036412">
    <property type="entry name" value="HAD-like_sf"/>
</dbReference>
<dbReference type="Gene3D" id="3.90.1070.10">
    <property type="match status" value="1"/>
</dbReference>
<organism evidence="1 2">
    <name type="scientific">Reticulibacter mediterranei</name>
    <dbReference type="NCBI Taxonomy" id="2778369"/>
    <lineage>
        <taxon>Bacteria</taxon>
        <taxon>Bacillati</taxon>
        <taxon>Chloroflexota</taxon>
        <taxon>Ktedonobacteria</taxon>
        <taxon>Ktedonobacterales</taxon>
        <taxon>Reticulibacteraceae</taxon>
        <taxon>Reticulibacter</taxon>
    </lineage>
</organism>